<gene>
    <name evidence="1" type="ORF">EMCG_05608</name>
</gene>
<sequence>MVRNRDWQGERGSHPKMPRARYTAITQIVTIISHTSRHPASGISTWINMTVHTSAQTQIVTRD</sequence>
<reference evidence="2" key="1">
    <citation type="journal article" date="2015" name="PLoS Genet.">
        <title>The dynamic genome and transcriptome of the human fungal pathogen Blastomyces and close relative Emmonsia.</title>
        <authorList>
            <person name="Munoz J.F."/>
            <person name="Gauthier G.M."/>
            <person name="Desjardins C.A."/>
            <person name="Gallo J.E."/>
            <person name="Holder J."/>
            <person name="Sullivan T.D."/>
            <person name="Marty A.J."/>
            <person name="Carmen J.C."/>
            <person name="Chen Z."/>
            <person name="Ding L."/>
            <person name="Gujja S."/>
            <person name="Magrini V."/>
            <person name="Misas E."/>
            <person name="Mitreva M."/>
            <person name="Priest M."/>
            <person name="Saif S."/>
            <person name="Whiston E.A."/>
            <person name="Young S."/>
            <person name="Zeng Q."/>
            <person name="Goldman W.E."/>
            <person name="Mardis E.R."/>
            <person name="Taylor J.W."/>
            <person name="McEwen J.G."/>
            <person name="Clay O.K."/>
            <person name="Klein B.S."/>
            <person name="Cuomo C.A."/>
        </authorList>
    </citation>
    <scope>NUCLEOTIDE SEQUENCE [LARGE SCALE GENOMIC DNA]</scope>
    <source>
        <strain evidence="2">UAMH 3008</strain>
    </source>
</reference>
<organism evidence="1 2">
    <name type="scientific">[Emmonsia] crescens</name>
    <dbReference type="NCBI Taxonomy" id="73230"/>
    <lineage>
        <taxon>Eukaryota</taxon>
        <taxon>Fungi</taxon>
        <taxon>Dikarya</taxon>
        <taxon>Ascomycota</taxon>
        <taxon>Pezizomycotina</taxon>
        <taxon>Eurotiomycetes</taxon>
        <taxon>Eurotiomycetidae</taxon>
        <taxon>Onygenales</taxon>
        <taxon>Ajellomycetaceae</taxon>
        <taxon>Emergomyces</taxon>
    </lineage>
</organism>
<accession>A0A0G2JC87</accession>
<dbReference type="VEuPathDB" id="FungiDB:EMCG_05608"/>
<protein>
    <submittedName>
        <fullName evidence="1">Uncharacterized protein</fullName>
    </submittedName>
</protein>
<name>A0A0G2JC87_9EURO</name>
<dbReference type="Proteomes" id="UP000034164">
    <property type="component" value="Unassembled WGS sequence"/>
</dbReference>
<dbReference type="EMBL" id="LCZI01000020">
    <property type="protein sequence ID" value="KKZ68801.1"/>
    <property type="molecule type" value="Genomic_DNA"/>
</dbReference>
<comment type="caution">
    <text evidence="1">The sequence shown here is derived from an EMBL/GenBank/DDBJ whole genome shotgun (WGS) entry which is preliminary data.</text>
</comment>
<evidence type="ECO:0000313" key="2">
    <source>
        <dbReference type="Proteomes" id="UP000034164"/>
    </source>
</evidence>
<dbReference type="AlphaFoldDB" id="A0A0G2JC87"/>
<evidence type="ECO:0000313" key="1">
    <source>
        <dbReference type="EMBL" id="KKZ68801.1"/>
    </source>
</evidence>
<proteinExistence type="predicted"/>